<feature type="compositionally biased region" description="Basic and acidic residues" evidence="1">
    <location>
        <begin position="28"/>
        <end position="56"/>
    </location>
</feature>
<name>A0AA39KUI8_MICHY</name>
<sequence length="119" mass="13571">MDGERRLQGRKKEGYGGGREGSAAMQDYTERGEKDEVHCGEKDTKGAEGKNSDEDVERILQEVARRDVGEAGVDWNLDIEKMQRVVQGLNDRKLLVKRSYEQSVEIRRGKSSEVVMRDR</sequence>
<organism evidence="2 3">
    <name type="scientific">Microctonus hyperodae</name>
    <name type="common">Parasitoid wasp</name>
    <dbReference type="NCBI Taxonomy" id="165561"/>
    <lineage>
        <taxon>Eukaryota</taxon>
        <taxon>Metazoa</taxon>
        <taxon>Ecdysozoa</taxon>
        <taxon>Arthropoda</taxon>
        <taxon>Hexapoda</taxon>
        <taxon>Insecta</taxon>
        <taxon>Pterygota</taxon>
        <taxon>Neoptera</taxon>
        <taxon>Endopterygota</taxon>
        <taxon>Hymenoptera</taxon>
        <taxon>Apocrita</taxon>
        <taxon>Ichneumonoidea</taxon>
        <taxon>Braconidae</taxon>
        <taxon>Euphorinae</taxon>
        <taxon>Microctonus</taxon>
    </lineage>
</organism>
<reference evidence="2" key="2">
    <citation type="submission" date="2023-03" db="EMBL/GenBank/DDBJ databases">
        <authorList>
            <person name="Inwood S.N."/>
            <person name="Skelly J.G."/>
            <person name="Guhlin J."/>
            <person name="Harrop T.W.R."/>
            <person name="Goldson S.G."/>
            <person name="Dearden P.K."/>
        </authorList>
    </citation>
    <scope>NUCLEOTIDE SEQUENCE</scope>
    <source>
        <strain evidence="2">Lincoln</strain>
        <tissue evidence="2">Whole body</tissue>
    </source>
</reference>
<keyword evidence="3" id="KW-1185">Reference proteome</keyword>
<evidence type="ECO:0000313" key="2">
    <source>
        <dbReference type="EMBL" id="KAK0174413.1"/>
    </source>
</evidence>
<reference evidence="2" key="1">
    <citation type="journal article" date="2023" name="bioRxiv">
        <title>Scaffold-level genome assemblies of two parasitoid biocontrol wasps reveal the parthenogenesis mechanism and an associated novel virus.</title>
        <authorList>
            <person name="Inwood S."/>
            <person name="Skelly J."/>
            <person name="Guhlin J."/>
            <person name="Harrop T."/>
            <person name="Goldson S."/>
            <person name="Dearden P."/>
        </authorList>
    </citation>
    <scope>NUCLEOTIDE SEQUENCE</scope>
    <source>
        <strain evidence="2">Lincoln</strain>
        <tissue evidence="2">Whole body</tissue>
    </source>
</reference>
<accession>A0AA39KUI8</accession>
<evidence type="ECO:0000256" key="1">
    <source>
        <dbReference type="SAM" id="MobiDB-lite"/>
    </source>
</evidence>
<feature type="compositionally biased region" description="Basic and acidic residues" evidence="1">
    <location>
        <begin position="1"/>
        <end position="14"/>
    </location>
</feature>
<dbReference type="Proteomes" id="UP001168972">
    <property type="component" value="Unassembled WGS sequence"/>
</dbReference>
<gene>
    <name evidence="2" type="ORF">PV327_010182</name>
</gene>
<dbReference type="AlphaFoldDB" id="A0AA39KUI8"/>
<proteinExistence type="predicted"/>
<evidence type="ECO:0000313" key="3">
    <source>
        <dbReference type="Proteomes" id="UP001168972"/>
    </source>
</evidence>
<protein>
    <submittedName>
        <fullName evidence="2">Uncharacterized protein</fullName>
    </submittedName>
</protein>
<dbReference type="EMBL" id="JAQQBR010000006">
    <property type="protein sequence ID" value="KAK0174413.1"/>
    <property type="molecule type" value="Genomic_DNA"/>
</dbReference>
<comment type="caution">
    <text evidence="2">The sequence shown here is derived from an EMBL/GenBank/DDBJ whole genome shotgun (WGS) entry which is preliminary data.</text>
</comment>
<feature type="region of interest" description="Disordered" evidence="1">
    <location>
        <begin position="1"/>
        <end position="56"/>
    </location>
</feature>